<organism evidence="5 6">
    <name type="scientific">Lentihominibacter hominis</name>
    <dbReference type="NCBI Taxonomy" id="2763645"/>
    <lineage>
        <taxon>Bacteria</taxon>
        <taxon>Bacillati</taxon>
        <taxon>Bacillota</taxon>
        <taxon>Clostridia</taxon>
        <taxon>Peptostreptococcales</taxon>
        <taxon>Anaerovoracaceae</taxon>
        <taxon>Lentihominibacter</taxon>
    </lineage>
</organism>
<comment type="similarity">
    <text evidence="3">Belongs to the biotin--protein ligase family.</text>
</comment>
<dbReference type="Pfam" id="PF02237">
    <property type="entry name" value="BPL_C"/>
    <property type="match status" value="1"/>
</dbReference>
<reference evidence="5" key="1">
    <citation type="submission" date="2020-08" db="EMBL/GenBank/DDBJ databases">
        <title>Genome public.</title>
        <authorList>
            <person name="Liu C."/>
            <person name="Sun Q."/>
        </authorList>
    </citation>
    <scope>NUCLEOTIDE SEQUENCE</scope>
    <source>
        <strain evidence="5">NSJ-24</strain>
    </source>
</reference>
<accession>A0A926E8V5</accession>
<keyword evidence="3" id="KW-0805">Transcription regulation</keyword>
<dbReference type="Gene3D" id="3.30.930.10">
    <property type="entry name" value="Bira Bifunctional Protein, Domain 2"/>
    <property type="match status" value="1"/>
</dbReference>
<keyword evidence="6" id="KW-1185">Reference proteome</keyword>
<comment type="caution">
    <text evidence="3">Lacks conserved residue(s) required for the propagation of feature annotation.</text>
</comment>
<dbReference type="PANTHER" id="PTHR12835:SF5">
    <property type="entry name" value="BIOTIN--PROTEIN LIGASE"/>
    <property type="match status" value="1"/>
</dbReference>
<evidence type="ECO:0000313" key="5">
    <source>
        <dbReference type="EMBL" id="MBC8567741.1"/>
    </source>
</evidence>
<dbReference type="Pfam" id="PF08279">
    <property type="entry name" value="HTH_11"/>
    <property type="match status" value="1"/>
</dbReference>
<feature type="binding site" evidence="3">
    <location>
        <begin position="92"/>
        <end position="94"/>
    </location>
    <ligand>
        <name>biotin</name>
        <dbReference type="ChEBI" id="CHEBI:57586"/>
    </ligand>
</feature>
<dbReference type="Gene3D" id="2.30.30.100">
    <property type="match status" value="1"/>
</dbReference>
<keyword evidence="3" id="KW-0067">ATP-binding</keyword>
<dbReference type="GO" id="GO:0004077">
    <property type="term" value="F:biotin--[biotin carboxyl-carrier protein] ligase activity"/>
    <property type="evidence" value="ECO:0007669"/>
    <property type="project" value="UniProtKB-UniRule"/>
</dbReference>
<dbReference type="GO" id="GO:0003677">
    <property type="term" value="F:DNA binding"/>
    <property type="evidence" value="ECO:0007669"/>
    <property type="project" value="UniProtKB-UniRule"/>
</dbReference>
<keyword evidence="1 3" id="KW-0436">Ligase</keyword>
<dbReference type="HAMAP" id="MF_00978">
    <property type="entry name" value="Bifunct_BirA"/>
    <property type="match status" value="1"/>
</dbReference>
<dbReference type="AlphaFoldDB" id="A0A926E8V5"/>
<proteinExistence type="inferred from homology"/>
<dbReference type="InterPro" id="IPR004408">
    <property type="entry name" value="Biotin_CoA_COase_ligase"/>
</dbReference>
<evidence type="ECO:0000256" key="3">
    <source>
        <dbReference type="HAMAP-Rule" id="MF_00978"/>
    </source>
</evidence>
<dbReference type="GO" id="GO:0005737">
    <property type="term" value="C:cytoplasm"/>
    <property type="evidence" value="ECO:0007669"/>
    <property type="project" value="TreeGrafter"/>
</dbReference>
<dbReference type="Gene3D" id="1.10.10.10">
    <property type="entry name" value="Winged helix-like DNA-binding domain superfamily/Winged helix DNA-binding domain"/>
    <property type="match status" value="1"/>
</dbReference>
<dbReference type="SUPFAM" id="SSF55681">
    <property type="entry name" value="Class II aaRS and biotin synthetases"/>
    <property type="match status" value="1"/>
</dbReference>
<dbReference type="SUPFAM" id="SSF46785">
    <property type="entry name" value="Winged helix' DNA-binding domain"/>
    <property type="match status" value="1"/>
</dbReference>
<dbReference type="InterPro" id="IPR036388">
    <property type="entry name" value="WH-like_DNA-bd_sf"/>
</dbReference>
<keyword evidence="2 3" id="KW-0092">Biotin</keyword>
<feature type="binding site" evidence="3">
    <location>
        <position position="186"/>
    </location>
    <ligand>
        <name>biotin</name>
        <dbReference type="ChEBI" id="CHEBI:57586"/>
    </ligand>
</feature>
<evidence type="ECO:0000313" key="6">
    <source>
        <dbReference type="Proteomes" id="UP000610862"/>
    </source>
</evidence>
<keyword evidence="3" id="KW-0547">Nucleotide-binding</keyword>
<dbReference type="InterPro" id="IPR013196">
    <property type="entry name" value="HTH_11"/>
</dbReference>
<feature type="domain" description="BPL/LPL catalytic" evidence="4">
    <location>
        <begin position="69"/>
        <end position="256"/>
    </location>
</feature>
<dbReference type="PANTHER" id="PTHR12835">
    <property type="entry name" value="BIOTIN PROTEIN LIGASE"/>
    <property type="match status" value="1"/>
</dbReference>
<dbReference type="CDD" id="cd16442">
    <property type="entry name" value="BPL"/>
    <property type="match status" value="1"/>
</dbReference>
<comment type="catalytic activity">
    <reaction evidence="3">
        <text>biotin + L-lysyl-[protein] + ATP = N(6)-biotinyl-L-lysyl-[protein] + AMP + diphosphate + H(+)</text>
        <dbReference type="Rhea" id="RHEA:11756"/>
        <dbReference type="Rhea" id="RHEA-COMP:9752"/>
        <dbReference type="Rhea" id="RHEA-COMP:10505"/>
        <dbReference type="ChEBI" id="CHEBI:15378"/>
        <dbReference type="ChEBI" id="CHEBI:29969"/>
        <dbReference type="ChEBI" id="CHEBI:30616"/>
        <dbReference type="ChEBI" id="CHEBI:33019"/>
        <dbReference type="ChEBI" id="CHEBI:57586"/>
        <dbReference type="ChEBI" id="CHEBI:83144"/>
        <dbReference type="ChEBI" id="CHEBI:456215"/>
        <dbReference type="EC" id="6.3.4.15"/>
    </reaction>
</comment>
<keyword evidence="3" id="KW-0678">Repressor</keyword>
<dbReference type="InterPro" id="IPR036390">
    <property type="entry name" value="WH_DNA-bd_sf"/>
</dbReference>
<feature type="binding site" evidence="3">
    <location>
        <position position="116"/>
    </location>
    <ligand>
        <name>biotin</name>
        <dbReference type="ChEBI" id="CHEBI:57586"/>
    </ligand>
</feature>
<dbReference type="InterPro" id="IPR004143">
    <property type="entry name" value="BPL_LPL_catalytic"/>
</dbReference>
<dbReference type="EC" id="6.3.4.15" evidence="3"/>
<dbReference type="GO" id="GO:0005524">
    <property type="term" value="F:ATP binding"/>
    <property type="evidence" value="ECO:0007669"/>
    <property type="project" value="UniProtKB-UniRule"/>
</dbReference>
<dbReference type="GO" id="GO:0009249">
    <property type="term" value="P:protein lipoylation"/>
    <property type="evidence" value="ECO:0007669"/>
    <property type="project" value="UniProtKB-ARBA"/>
</dbReference>
<dbReference type="RefSeq" id="WP_177267807.1">
    <property type="nucleotide sequence ID" value="NZ_JACRTA010000001.1"/>
</dbReference>
<name>A0A926E8V5_9FIRM</name>
<evidence type="ECO:0000256" key="2">
    <source>
        <dbReference type="ARBA" id="ARBA00023267"/>
    </source>
</evidence>
<dbReference type="InterPro" id="IPR045864">
    <property type="entry name" value="aa-tRNA-synth_II/BPL/LPL"/>
</dbReference>
<gene>
    <name evidence="3" type="primary">birA</name>
    <name evidence="5" type="ORF">H8692_03050</name>
</gene>
<feature type="DNA-binding region" description="H-T-H motif" evidence="3">
    <location>
        <begin position="21"/>
        <end position="40"/>
    </location>
</feature>
<protein>
    <recommendedName>
        <fullName evidence="3">Bifunctional ligase/repressor BirA</fullName>
    </recommendedName>
    <alternativeName>
        <fullName evidence="3">Biotin--[acetyl-CoA-carboxylase] ligase</fullName>
        <ecNumber evidence="3">6.3.4.15</ecNumber>
    </alternativeName>
    <alternativeName>
        <fullName evidence="3">Biotin--protein ligase</fullName>
    </alternativeName>
    <alternativeName>
        <fullName evidence="3">Biotin-[acetyl-CoA carboxylase] synthetase</fullName>
    </alternativeName>
</protein>
<keyword evidence="3" id="KW-0238">DNA-binding</keyword>
<evidence type="ECO:0000259" key="4">
    <source>
        <dbReference type="PROSITE" id="PS51733"/>
    </source>
</evidence>
<dbReference type="EMBL" id="JACRTA010000001">
    <property type="protein sequence ID" value="MBC8567741.1"/>
    <property type="molecule type" value="Genomic_DNA"/>
</dbReference>
<dbReference type="NCBIfam" id="TIGR00121">
    <property type="entry name" value="birA_ligase"/>
    <property type="match status" value="1"/>
</dbReference>
<dbReference type="GO" id="GO:0006355">
    <property type="term" value="P:regulation of DNA-templated transcription"/>
    <property type="evidence" value="ECO:0007669"/>
    <property type="project" value="UniProtKB-UniRule"/>
</dbReference>
<dbReference type="GO" id="GO:0016740">
    <property type="term" value="F:transferase activity"/>
    <property type="evidence" value="ECO:0007669"/>
    <property type="project" value="UniProtKB-ARBA"/>
</dbReference>
<evidence type="ECO:0000256" key="1">
    <source>
        <dbReference type="ARBA" id="ARBA00022598"/>
    </source>
</evidence>
<comment type="function">
    <text evidence="3">Acts both as a biotin--[acetyl-CoA-carboxylase] ligase and a repressor.</text>
</comment>
<dbReference type="InterPro" id="IPR030855">
    <property type="entry name" value="Bifunct_BirA"/>
</dbReference>
<sequence length="326" mass="35760">MSTKNLILKALRENNHGYLSGETLSNHLDISRTAVWKAIKALREEGYIIQAVTNKGYKLIEEDGIITEENLRAFLPANYKNNDIHIYDTLDSTNTKAKQLALEKAPHGTTIIALQQTAGKGRLGRSFFSPREGIYLSIIIKPTFDLSRSILVTAAAAVAVAEAVECVCKQKTEIKWVNDVYLKGKKICGILTEGITDFETGQIDALVIGIGVNTTVKGFPDNILNTVGAVEGDYSKAALAAEIISKTLHFTENLEKRTFVNSYKQKSLVIGKDIRVYKGRYNISPEDELPGLPAKAIGIDDDGCLIVLYPDGQKETLSTGEISIRL</sequence>
<dbReference type="Pfam" id="PF03099">
    <property type="entry name" value="BPL_LplA_LipB"/>
    <property type="match status" value="1"/>
</dbReference>
<dbReference type="PROSITE" id="PS51733">
    <property type="entry name" value="BPL_LPL_CATALYTIC"/>
    <property type="match status" value="1"/>
</dbReference>
<dbReference type="Proteomes" id="UP000610862">
    <property type="component" value="Unassembled WGS sequence"/>
</dbReference>
<dbReference type="InterPro" id="IPR003142">
    <property type="entry name" value="BPL_C"/>
</dbReference>
<comment type="caution">
    <text evidence="5">The sequence shown here is derived from an EMBL/GenBank/DDBJ whole genome shotgun (WGS) entry which is preliminary data.</text>
</comment>
<keyword evidence="3" id="KW-0804">Transcription</keyword>